<name>A0A9E7JU77_9LILI</name>
<protein>
    <submittedName>
        <fullName evidence="1">Uncharacterized protein</fullName>
    </submittedName>
</protein>
<organism evidence="1 2">
    <name type="scientific">Musa troglodytarum</name>
    <name type="common">fe'i banana</name>
    <dbReference type="NCBI Taxonomy" id="320322"/>
    <lineage>
        <taxon>Eukaryota</taxon>
        <taxon>Viridiplantae</taxon>
        <taxon>Streptophyta</taxon>
        <taxon>Embryophyta</taxon>
        <taxon>Tracheophyta</taxon>
        <taxon>Spermatophyta</taxon>
        <taxon>Magnoliopsida</taxon>
        <taxon>Liliopsida</taxon>
        <taxon>Zingiberales</taxon>
        <taxon>Musaceae</taxon>
        <taxon>Musa</taxon>
    </lineage>
</organism>
<sequence length="170" mass="19143">MITRTAIGILTACFPSSSHVKLPELKSLHHLKRREGHREGVRRHGSIELENRRLDHHVDTRRRLHHCPVNGIRVPHIGHDSPHRQWCLLQVGNGDGRQVQAIKPTAHQVTSGRRTVSAVEELEVVFGIDVINKPGISGFVRIDVTTAKVERIGELTRNSLCFYGKPYALV</sequence>
<dbReference type="Proteomes" id="UP001055439">
    <property type="component" value="Chromosome 3"/>
</dbReference>
<proteinExistence type="predicted"/>
<gene>
    <name evidence="1" type="ORF">MUK42_01073</name>
</gene>
<dbReference type="EMBL" id="CP097505">
    <property type="protein sequence ID" value="URD93810.1"/>
    <property type="molecule type" value="Genomic_DNA"/>
</dbReference>
<dbReference type="AlphaFoldDB" id="A0A9E7JU77"/>
<evidence type="ECO:0000313" key="2">
    <source>
        <dbReference type="Proteomes" id="UP001055439"/>
    </source>
</evidence>
<accession>A0A9E7JU77</accession>
<keyword evidence="2" id="KW-1185">Reference proteome</keyword>
<reference evidence="1" key="1">
    <citation type="submission" date="2022-05" db="EMBL/GenBank/DDBJ databases">
        <title>The Musa troglodytarum L. genome provides insights into the mechanism of non-climacteric behaviour and enrichment of carotenoids.</title>
        <authorList>
            <person name="Wang J."/>
        </authorList>
    </citation>
    <scope>NUCLEOTIDE SEQUENCE</scope>
    <source>
        <tissue evidence="1">Leaf</tissue>
    </source>
</reference>
<evidence type="ECO:0000313" key="1">
    <source>
        <dbReference type="EMBL" id="URD93810.1"/>
    </source>
</evidence>